<gene>
    <name evidence="2" type="ORF">g.54868</name>
</gene>
<feature type="compositionally biased region" description="Polar residues" evidence="1">
    <location>
        <begin position="43"/>
        <end position="54"/>
    </location>
</feature>
<feature type="region of interest" description="Disordered" evidence="1">
    <location>
        <begin position="124"/>
        <end position="199"/>
    </location>
</feature>
<feature type="compositionally biased region" description="Basic residues" evidence="1">
    <location>
        <begin position="78"/>
        <end position="92"/>
    </location>
</feature>
<evidence type="ECO:0000256" key="1">
    <source>
        <dbReference type="SAM" id="MobiDB-lite"/>
    </source>
</evidence>
<feature type="compositionally biased region" description="Polar residues" evidence="1">
    <location>
        <begin position="189"/>
        <end position="199"/>
    </location>
</feature>
<dbReference type="AlphaFoldDB" id="A0A1B6MDD8"/>
<protein>
    <submittedName>
        <fullName evidence="2">Uncharacterized protein</fullName>
    </submittedName>
</protein>
<sequence>SESGPESKFESNKCKKSLITSRITQMKKGNNKYCSNPVVGPANRNNQVGISSDTSENDVEGRSSVRGGYQNATDNEKKRFKGKCKNNSKRKNQLSSSESGPESKFESNKCKKSLITSRITQMKKGNNKYCSNPVVGPANRNNQVGISSDTSENDVEGRSSVRGGYQNATDNEKKRFKGKCKNNSKRKNQLSSSESGPES</sequence>
<feature type="compositionally biased region" description="Polar residues" evidence="1">
    <location>
        <begin position="139"/>
        <end position="150"/>
    </location>
</feature>
<name>A0A1B6MDD8_9HEMI</name>
<feature type="non-terminal residue" evidence="2">
    <location>
        <position position="199"/>
    </location>
</feature>
<feature type="compositionally biased region" description="Basic residues" evidence="1">
    <location>
        <begin position="174"/>
        <end position="188"/>
    </location>
</feature>
<dbReference type="EMBL" id="GEBQ01006029">
    <property type="protein sequence ID" value="JAT33948.1"/>
    <property type="molecule type" value="Transcribed_RNA"/>
</dbReference>
<evidence type="ECO:0000313" key="2">
    <source>
        <dbReference type="EMBL" id="JAT33948.1"/>
    </source>
</evidence>
<reference evidence="2" key="1">
    <citation type="submission" date="2015-11" db="EMBL/GenBank/DDBJ databases">
        <title>De novo transcriptome assembly of four potential Pierce s Disease insect vectors from Arizona vineyards.</title>
        <authorList>
            <person name="Tassone E.E."/>
        </authorList>
    </citation>
    <scope>NUCLEOTIDE SEQUENCE</scope>
</reference>
<proteinExistence type="predicted"/>
<feature type="region of interest" description="Disordered" evidence="1">
    <location>
        <begin position="27"/>
        <end position="112"/>
    </location>
</feature>
<accession>A0A1B6MDD8</accession>
<feature type="non-terminal residue" evidence="2">
    <location>
        <position position="1"/>
    </location>
</feature>
<organism evidence="2">
    <name type="scientific">Graphocephala atropunctata</name>
    <dbReference type="NCBI Taxonomy" id="36148"/>
    <lineage>
        <taxon>Eukaryota</taxon>
        <taxon>Metazoa</taxon>
        <taxon>Ecdysozoa</taxon>
        <taxon>Arthropoda</taxon>
        <taxon>Hexapoda</taxon>
        <taxon>Insecta</taxon>
        <taxon>Pterygota</taxon>
        <taxon>Neoptera</taxon>
        <taxon>Paraneoptera</taxon>
        <taxon>Hemiptera</taxon>
        <taxon>Auchenorrhyncha</taxon>
        <taxon>Membracoidea</taxon>
        <taxon>Cicadellidae</taxon>
        <taxon>Cicadellinae</taxon>
        <taxon>Cicadellini</taxon>
        <taxon>Graphocephala</taxon>
    </lineage>
</organism>